<evidence type="ECO:0000313" key="1">
    <source>
        <dbReference type="EMBL" id="CDY70065.1"/>
    </source>
</evidence>
<protein>
    <submittedName>
        <fullName evidence="1">BnaCnng66560D protein</fullName>
    </submittedName>
</protein>
<name>A0A078JUD4_BRANA</name>
<accession>A0A078JUD4</accession>
<proteinExistence type="predicted"/>
<dbReference type="Gramene" id="CDY70065">
    <property type="protein sequence ID" value="CDY70065"/>
    <property type="gene ID" value="GSBRNA2T00096049001"/>
</dbReference>
<organism evidence="1 2">
    <name type="scientific">Brassica napus</name>
    <name type="common">Rape</name>
    <dbReference type="NCBI Taxonomy" id="3708"/>
    <lineage>
        <taxon>Eukaryota</taxon>
        <taxon>Viridiplantae</taxon>
        <taxon>Streptophyta</taxon>
        <taxon>Embryophyta</taxon>
        <taxon>Tracheophyta</taxon>
        <taxon>Spermatophyta</taxon>
        <taxon>Magnoliopsida</taxon>
        <taxon>eudicotyledons</taxon>
        <taxon>Gunneridae</taxon>
        <taxon>Pentapetalae</taxon>
        <taxon>rosids</taxon>
        <taxon>malvids</taxon>
        <taxon>Brassicales</taxon>
        <taxon>Brassicaceae</taxon>
        <taxon>Brassiceae</taxon>
        <taxon>Brassica</taxon>
    </lineage>
</organism>
<dbReference type="AlphaFoldDB" id="A0A078JUD4"/>
<gene>
    <name evidence="1" type="primary">BnaCnng66560D</name>
    <name evidence="1" type="ORF">GSBRNA2T00096049001</name>
</gene>
<sequence>MLMKKLTQVFVLLSLFHILLCLLFFQIHVSEARLRHLGENRSLISKPPSESTGCVKPSPPCRAPLSSQAKPCVIVPRPPPPKHVCSPR</sequence>
<keyword evidence="2" id="KW-1185">Reference proteome</keyword>
<reference evidence="1 2" key="1">
    <citation type="journal article" date="2014" name="Science">
        <title>Plant genetics. Early allopolyploid evolution in the post-Neolithic Brassica napus oilseed genome.</title>
        <authorList>
            <person name="Chalhoub B."/>
            <person name="Denoeud F."/>
            <person name="Liu S."/>
            <person name="Parkin I.A."/>
            <person name="Tang H."/>
            <person name="Wang X."/>
            <person name="Chiquet J."/>
            <person name="Belcram H."/>
            <person name="Tong C."/>
            <person name="Samans B."/>
            <person name="Correa M."/>
            <person name="Da Silva C."/>
            <person name="Just J."/>
            <person name="Falentin C."/>
            <person name="Koh C.S."/>
            <person name="Le Clainche I."/>
            <person name="Bernard M."/>
            <person name="Bento P."/>
            <person name="Noel B."/>
            <person name="Labadie K."/>
            <person name="Alberti A."/>
            <person name="Charles M."/>
            <person name="Arnaud D."/>
            <person name="Guo H."/>
            <person name="Daviaud C."/>
            <person name="Alamery S."/>
            <person name="Jabbari K."/>
            <person name="Zhao M."/>
            <person name="Edger P.P."/>
            <person name="Chelaifa H."/>
            <person name="Tack D."/>
            <person name="Lassalle G."/>
            <person name="Mestiri I."/>
            <person name="Schnel N."/>
            <person name="Le Paslier M.C."/>
            <person name="Fan G."/>
            <person name="Renault V."/>
            <person name="Bayer P.E."/>
            <person name="Golicz A.A."/>
            <person name="Manoli S."/>
            <person name="Lee T.H."/>
            <person name="Thi V.H."/>
            <person name="Chalabi S."/>
            <person name="Hu Q."/>
            <person name="Fan C."/>
            <person name="Tollenaere R."/>
            <person name="Lu Y."/>
            <person name="Battail C."/>
            <person name="Shen J."/>
            <person name="Sidebottom C.H."/>
            <person name="Wang X."/>
            <person name="Canaguier A."/>
            <person name="Chauveau A."/>
            <person name="Berard A."/>
            <person name="Deniot G."/>
            <person name="Guan M."/>
            <person name="Liu Z."/>
            <person name="Sun F."/>
            <person name="Lim Y.P."/>
            <person name="Lyons E."/>
            <person name="Town C.D."/>
            <person name="Bancroft I."/>
            <person name="Wang X."/>
            <person name="Meng J."/>
            <person name="Ma J."/>
            <person name="Pires J.C."/>
            <person name="King G.J."/>
            <person name="Brunel D."/>
            <person name="Delourme R."/>
            <person name="Renard M."/>
            <person name="Aury J.M."/>
            <person name="Adams K.L."/>
            <person name="Batley J."/>
            <person name="Snowdon R.J."/>
            <person name="Tost J."/>
            <person name="Edwards D."/>
            <person name="Zhou Y."/>
            <person name="Hua W."/>
            <person name="Sharpe A.G."/>
            <person name="Paterson A.H."/>
            <person name="Guan C."/>
            <person name="Wincker P."/>
        </authorList>
    </citation>
    <scope>NUCLEOTIDE SEQUENCE [LARGE SCALE GENOMIC DNA]</scope>
    <source>
        <strain evidence="2">cv. Darmor-bzh</strain>
    </source>
</reference>
<evidence type="ECO:0000313" key="2">
    <source>
        <dbReference type="Proteomes" id="UP000028999"/>
    </source>
</evidence>
<dbReference type="PaxDb" id="3708-A0A078JUD4"/>
<dbReference type="OMA" id="PCVIVPR"/>
<dbReference type="Proteomes" id="UP000028999">
    <property type="component" value="Unassembled WGS sequence"/>
</dbReference>
<dbReference type="EMBL" id="LK041069">
    <property type="protein sequence ID" value="CDY70065.1"/>
    <property type="molecule type" value="Genomic_DNA"/>
</dbReference>